<feature type="domain" description="FBD" evidence="2">
    <location>
        <begin position="310"/>
        <end position="345"/>
    </location>
</feature>
<dbReference type="CDD" id="cd22160">
    <property type="entry name" value="F-box_AtFBL13-like"/>
    <property type="match status" value="1"/>
</dbReference>
<dbReference type="EMBL" id="CM010716">
    <property type="protein sequence ID" value="RZC49420.1"/>
    <property type="molecule type" value="Genomic_DNA"/>
</dbReference>
<dbReference type="AlphaFoldDB" id="A0A4Y7INN0"/>
<dbReference type="Gramene" id="RZC49420">
    <property type="protein sequence ID" value="RZC49420"/>
    <property type="gene ID" value="C5167_017846"/>
</dbReference>
<evidence type="ECO:0000259" key="2">
    <source>
        <dbReference type="Pfam" id="PF08387"/>
    </source>
</evidence>
<sequence>MENRKIVERDGMDQISNLSDDVLVIILSLVPTEQAVTTSFLSKRWKFLWNLLPELDFDYVSFCKSFGIVFEGNKKERFRGFLEFVDYVFTHHQVEHLQRLRFAFDIDRRKNYATDKNYASEVRRLVRVAMRRNCLTLELQFSNPATVSYPTYHGMRSLPPCISFPHRSFKYEGASCYLSINNAENLIEVEIQMVFNKPNEHMFLFKLLNNLSNVEVLKLGFRYLEVLDTNGGRSMLTPLCNLKHLSLKLLRLEREVLTFMCLLRNSPYLETLSIDLHSGNEDLEDMLLSVYSDGICTVMEPLLLPSDCVMHLTKIEIKNFQGSKVEMEFVKIMLQSSLCLKEMVICISSRYEYLKQRLKQLGEFLHKKKNAAVENILACTCASPNAQILIK</sequence>
<dbReference type="Proteomes" id="UP000316621">
    <property type="component" value="Chromosome 2"/>
</dbReference>
<evidence type="ECO:0000313" key="3">
    <source>
        <dbReference type="EMBL" id="RZC49420.1"/>
    </source>
</evidence>
<dbReference type="OrthoDB" id="1939276at2759"/>
<gene>
    <name evidence="3" type="ORF">C5167_017846</name>
</gene>
<dbReference type="PANTHER" id="PTHR31293:SF12">
    <property type="entry name" value="RNI-LIKE SUPERFAMILY PROTEIN"/>
    <property type="match status" value="1"/>
</dbReference>
<organism evidence="3 4">
    <name type="scientific">Papaver somniferum</name>
    <name type="common">Opium poppy</name>
    <dbReference type="NCBI Taxonomy" id="3469"/>
    <lineage>
        <taxon>Eukaryota</taxon>
        <taxon>Viridiplantae</taxon>
        <taxon>Streptophyta</taxon>
        <taxon>Embryophyta</taxon>
        <taxon>Tracheophyta</taxon>
        <taxon>Spermatophyta</taxon>
        <taxon>Magnoliopsida</taxon>
        <taxon>Ranunculales</taxon>
        <taxon>Papaveraceae</taxon>
        <taxon>Papaveroideae</taxon>
        <taxon>Papaver</taxon>
    </lineage>
</organism>
<dbReference type="Pfam" id="PF08387">
    <property type="entry name" value="FBD"/>
    <property type="match status" value="1"/>
</dbReference>
<dbReference type="InterPro" id="IPR001810">
    <property type="entry name" value="F-box_dom"/>
</dbReference>
<dbReference type="PANTHER" id="PTHR31293">
    <property type="entry name" value="RNI-LIKE SUPERFAMILY PROTEIN"/>
    <property type="match status" value="1"/>
</dbReference>
<protein>
    <recommendedName>
        <fullName evidence="5">F-box domain-containing protein</fullName>
    </recommendedName>
</protein>
<feature type="domain" description="F-box" evidence="1">
    <location>
        <begin position="15"/>
        <end position="52"/>
    </location>
</feature>
<dbReference type="InterPro" id="IPR053781">
    <property type="entry name" value="F-box_AtFBL13-like"/>
</dbReference>
<evidence type="ECO:0000313" key="4">
    <source>
        <dbReference type="Proteomes" id="UP000316621"/>
    </source>
</evidence>
<keyword evidence="4" id="KW-1185">Reference proteome</keyword>
<dbReference type="STRING" id="3469.A0A4Y7INN0"/>
<dbReference type="InterPro" id="IPR036047">
    <property type="entry name" value="F-box-like_dom_sf"/>
</dbReference>
<reference evidence="3 4" key="1">
    <citation type="journal article" date="2018" name="Science">
        <title>The opium poppy genome and morphinan production.</title>
        <authorList>
            <person name="Guo L."/>
            <person name="Winzer T."/>
            <person name="Yang X."/>
            <person name="Li Y."/>
            <person name="Ning Z."/>
            <person name="He Z."/>
            <person name="Teodor R."/>
            <person name="Lu Y."/>
            <person name="Bowser T.A."/>
            <person name="Graham I.A."/>
            <person name="Ye K."/>
        </authorList>
    </citation>
    <scope>NUCLEOTIDE SEQUENCE [LARGE SCALE GENOMIC DNA]</scope>
    <source>
        <strain evidence="4">cv. HN1</strain>
        <tissue evidence="3">Leaves</tissue>
    </source>
</reference>
<evidence type="ECO:0008006" key="5">
    <source>
        <dbReference type="Google" id="ProtNLM"/>
    </source>
</evidence>
<dbReference type="InterPro" id="IPR055294">
    <property type="entry name" value="FBL60-like"/>
</dbReference>
<dbReference type="InterPro" id="IPR006566">
    <property type="entry name" value="FBD"/>
</dbReference>
<evidence type="ECO:0000259" key="1">
    <source>
        <dbReference type="Pfam" id="PF00646"/>
    </source>
</evidence>
<proteinExistence type="predicted"/>
<dbReference type="SUPFAM" id="SSF81383">
    <property type="entry name" value="F-box domain"/>
    <property type="match status" value="1"/>
</dbReference>
<dbReference type="Pfam" id="PF00646">
    <property type="entry name" value="F-box"/>
    <property type="match status" value="1"/>
</dbReference>
<name>A0A4Y7INN0_PAPSO</name>
<accession>A0A4Y7INN0</accession>